<keyword evidence="1" id="KW-1133">Transmembrane helix</keyword>
<name>A0A8J2KTJ1_9HEXA</name>
<feature type="transmembrane region" description="Helical" evidence="1">
    <location>
        <begin position="14"/>
        <end position="39"/>
    </location>
</feature>
<dbReference type="OrthoDB" id="6432183at2759"/>
<evidence type="ECO:0000313" key="3">
    <source>
        <dbReference type="Proteomes" id="UP000708208"/>
    </source>
</evidence>
<protein>
    <submittedName>
        <fullName evidence="2">Uncharacterized protein</fullName>
    </submittedName>
</protein>
<evidence type="ECO:0000256" key="1">
    <source>
        <dbReference type="SAM" id="Phobius"/>
    </source>
</evidence>
<sequence length="89" mass="10470">MDHGRDREFKRKRALSFIVVSGYVFFEGCEYVVILPSAWDYLQTLGVTEEYWLGFIISSIPDSTRLSFRDREDFFLTKTPYLEDILVSS</sequence>
<proteinExistence type="predicted"/>
<dbReference type="EMBL" id="CAJVCH010446241">
    <property type="protein sequence ID" value="CAG7819317.1"/>
    <property type="molecule type" value="Genomic_DNA"/>
</dbReference>
<comment type="caution">
    <text evidence="2">The sequence shown here is derived from an EMBL/GenBank/DDBJ whole genome shotgun (WGS) entry which is preliminary data.</text>
</comment>
<dbReference type="Proteomes" id="UP000708208">
    <property type="component" value="Unassembled WGS sequence"/>
</dbReference>
<keyword evidence="1" id="KW-0812">Transmembrane</keyword>
<dbReference type="AlphaFoldDB" id="A0A8J2KTJ1"/>
<keyword evidence="3" id="KW-1185">Reference proteome</keyword>
<organism evidence="2 3">
    <name type="scientific">Allacma fusca</name>
    <dbReference type="NCBI Taxonomy" id="39272"/>
    <lineage>
        <taxon>Eukaryota</taxon>
        <taxon>Metazoa</taxon>
        <taxon>Ecdysozoa</taxon>
        <taxon>Arthropoda</taxon>
        <taxon>Hexapoda</taxon>
        <taxon>Collembola</taxon>
        <taxon>Symphypleona</taxon>
        <taxon>Sminthuridae</taxon>
        <taxon>Allacma</taxon>
    </lineage>
</organism>
<gene>
    <name evidence="2" type="ORF">AFUS01_LOCUS29775</name>
</gene>
<keyword evidence="1" id="KW-0472">Membrane</keyword>
<reference evidence="2" key="1">
    <citation type="submission" date="2021-06" db="EMBL/GenBank/DDBJ databases">
        <authorList>
            <person name="Hodson N. C."/>
            <person name="Mongue J. A."/>
            <person name="Jaron S. K."/>
        </authorList>
    </citation>
    <scope>NUCLEOTIDE SEQUENCE</scope>
</reference>
<accession>A0A8J2KTJ1</accession>
<evidence type="ECO:0000313" key="2">
    <source>
        <dbReference type="EMBL" id="CAG7819317.1"/>
    </source>
</evidence>